<evidence type="ECO:0000256" key="3">
    <source>
        <dbReference type="ARBA" id="ARBA00022801"/>
    </source>
</evidence>
<proteinExistence type="inferred from homology"/>
<feature type="compositionally biased region" description="Basic and acidic residues" evidence="8">
    <location>
        <begin position="138"/>
        <end position="152"/>
    </location>
</feature>
<dbReference type="InterPro" id="IPR002073">
    <property type="entry name" value="PDEase_catalytic_dom"/>
</dbReference>
<dbReference type="CDD" id="cd00077">
    <property type="entry name" value="HDc"/>
    <property type="match status" value="1"/>
</dbReference>
<dbReference type="PRINTS" id="PR00387">
    <property type="entry name" value="PDIESTERASE1"/>
</dbReference>
<feature type="binding site" evidence="6">
    <location>
        <position position="400"/>
    </location>
    <ligand>
        <name>Zn(2+)</name>
        <dbReference type="ChEBI" id="CHEBI:29105"/>
        <label>2</label>
    </ligand>
</feature>
<organism evidence="10 11">
    <name type="scientific">Syphacia muris</name>
    <dbReference type="NCBI Taxonomy" id="451379"/>
    <lineage>
        <taxon>Eukaryota</taxon>
        <taxon>Metazoa</taxon>
        <taxon>Ecdysozoa</taxon>
        <taxon>Nematoda</taxon>
        <taxon>Chromadorea</taxon>
        <taxon>Rhabditida</taxon>
        <taxon>Spirurina</taxon>
        <taxon>Oxyuridomorpha</taxon>
        <taxon>Oxyuroidea</taxon>
        <taxon>Oxyuridae</taxon>
        <taxon>Syphacia</taxon>
    </lineage>
</organism>
<dbReference type="FunFam" id="1.10.1300.10:FF:000020">
    <property type="entry name" value="Phosphodiesterase"/>
    <property type="match status" value="1"/>
</dbReference>
<dbReference type="Pfam" id="PF00233">
    <property type="entry name" value="PDEase_I"/>
    <property type="match status" value="1"/>
</dbReference>
<dbReference type="GO" id="GO:0004114">
    <property type="term" value="F:3',5'-cyclic-nucleotide phosphodiesterase activity"/>
    <property type="evidence" value="ECO:0007669"/>
    <property type="project" value="InterPro"/>
</dbReference>
<feature type="domain" description="PDEase" evidence="9">
    <location>
        <begin position="283"/>
        <end position="612"/>
    </location>
</feature>
<dbReference type="WBParaSite" id="SMUV_0001024501-mRNA-1">
    <property type="protein sequence ID" value="SMUV_0001024501-mRNA-1"/>
    <property type="gene ID" value="SMUV_0001024501"/>
</dbReference>
<feature type="binding site" evidence="6">
    <location>
        <position position="518"/>
    </location>
    <ligand>
        <name>Zn(2+)</name>
        <dbReference type="ChEBI" id="CHEBI:29105"/>
        <label>1</label>
    </ligand>
</feature>
<reference evidence="11" key="1">
    <citation type="submission" date="2017-02" db="UniProtKB">
        <authorList>
            <consortium name="WormBaseParasite"/>
        </authorList>
    </citation>
    <scope>IDENTIFICATION</scope>
</reference>
<accession>A0A0N5AZ29</accession>
<evidence type="ECO:0000256" key="1">
    <source>
        <dbReference type="ARBA" id="ARBA00007648"/>
    </source>
</evidence>
<sequence>MAFRFYPKNDVEFCPKPTFTMLTESTFQSTTSSSNDTALFELFARLTNRIRATPALFAVLDEVSEIKQITLSNNQSVSKDKLLTTQITDQPVEVCDESKIVQYVNKAYENFTSCSRSEVLGAKSSEARRKSINTCYSRSRDGDGDSSHRNSSDWRCVPVPSSSISTQYAYMKRGSVDAILCRDTSLKSVRSQNALVDAPISEALILLREAMQRSDENTQQTLKDAIRVLSSAEVYAPSITRFTTNDRIASNYYDGLVRPHYPRQRKRSAIEIFKEKRNSTSEGRRRVSGDVRNCLSNDQEWTFDVLQLEKITDNHALSQLGIKTFDRWKVHEHLHCLPETIAHWFNLIEANYHSSNPYHNATHAADVLQATSYFLDSPVVMQHVQDSHAIAALIAAAVHDLDHPGRGNPFLINTRQPLALIYNDQSVLENHHVAFAFQLTLQASNNANIFAKLKREEFVAIRQAIVEMVLATDMSKHFEYLAKFQQAVINRPTDAPETDEDRNAVSLTVCRMMIKCADIGNPTREWALCQKWAMRVVEEYFEQTVEEREKGLPLTMELFDRNTCNVPLTQCGFIDMFAREAFMNWSEFAELPELLMQLEANYENWRQRTSSWKPSDNVFLSCDS</sequence>
<evidence type="ECO:0000256" key="8">
    <source>
        <dbReference type="SAM" id="MobiDB-lite"/>
    </source>
</evidence>
<feature type="active site" description="Proton donor" evidence="4">
    <location>
        <position position="359"/>
    </location>
</feature>
<keyword evidence="10" id="KW-1185">Reference proteome</keyword>
<feature type="binding site" evidence="5">
    <location>
        <position position="570"/>
    </location>
    <ligand>
        <name>AMP</name>
        <dbReference type="ChEBI" id="CHEBI:456215"/>
    </ligand>
</feature>
<evidence type="ECO:0000256" key="2">
    <source>
        <dbReference type="ARBA" id="ARBA00022723"/>
    </source>
</evidence>
<feature type="region of interest" description="Disordered" evidence="8">
    <location>
        <begin position="135"/>
        <end position="154"/>
    </location>
</feature>
<keyword evidence="3 7" id="KW-0378">Hydrolase</keyword>
<name>A0A0N5AZ29_9BILA</name>
<dbReference type="AlphaFoldDB" id="A0A0N5AZ29"/>
<evidence type="ECO:0000313" key="11">
    <source>
        <dbReference type="WBParaSite" id="SMUV_0001024501-mRNA-1"/>
    </source>
</evidence>
<dbReference type="PROSITE" id="PS00126">
    <property type="entry name" value="PDEASE_I_1"/>
    <property type="match status" value="1"/>
</dbReference>
<feature type="binding site" evidence="6">
    <location>
        <position position="363"/>
    </location>
    <ligand>
        <name>Zn(2+)</name>
        <dbReference type="ChEBI" id="CHEBI:29105"/>
        <label>1</label>
    </ligand>
</feature>
<dbReference type="InterPro" id="IPR023088">
    <property type="entry name" value="PDEase"/>
</dbReference>
<dbReference type="Proteomes" id="UP000046393">
    <property type="component" value="Unplaced"/>
</dbReference>
<dbReference type="EC" id="3.1.4.-" evidence="7"/>
<dbReference type="Gene3D" id="1.10.1300.10">
    <property type="entry name" value="3'5'-cyclic nucleotide phosphodiesterase, catalytic domain"/>
    <property type="match status" value="1"/>
</dbReference>
<keyword evidence="2 6" id="KW-0479">Metal-binding</keyword>
<feature type="binding site" evidence="5">
    <location>
        <begin position="359"/>
        <end position="363"/>
    </location>
    <ligand>
        <name>AMP</name>
        <dbReference type="ChEBI" id="CHEBI:456215"/>
    </ligand>
</feature>
<dbReference type="PROSITE" id="PS51845">
    <property type="entry name" value="PDEASE_I_2"/>
    <property type="match status" value="1"/>
</dbReference>
<dbReference type="SMART" id="SM00471">
    <property type="entry name" value="HDc"/>
    <property type="match status" value="1"/>
</dbReference>
<feature type="binding site" evidence="5">
    <location>
        <position position="518"/>
    </location>
    <ligand>
        <name>AMP</name>
        <dbReference type="ChEBI" id="CHEBI:456215"/>
    </ligand>
</feature>
<evidence type="ECO:0000256" key="5">
    <source>
        <dbReference type="PIRSR" id="PIRSR623088-2"/>
    </source>
</evidence>
<evidence type="ECO:0000256" key="4">
    <source>
        <dbReference type="PIRSR" id="PIRSR623088-1"/>
    </source>
</evidence>
<evidence type="ECO:0000259" key="9">
    <source>
        <dbReference type="PROSITE" id="PS51845"/>
    </source>
</evidence>
<dbReference type="SUPFAM" id="SSF109604">
    <property type="entry name" value="HD-domain/PDEase-like"/>
    <property type="match status" value="1"/>
</dbReference>
<evidence type="ECO:0000313" key="10">
    <source>
        <dbReference type="Proteomes" id="UP000046393"/>
    </source>
</evidence>
<feature type="binding site" evidence="6">
    <location>
        <position position="400"/>
    </location>
    <ligand>
        <name>Zn(2+)</name>
        <dbReference type="ChEBI" id="CHEBI:29105"/>
        <label>1</label>
    </ligand>
</feature>
<evidence type="ECO:0000256" key="6">
    <source>
        <dbReference type="PIRSR" id="PIRSR623088-3"/>
    </source>
</evidence>
<feature type="binding site" evidence="6">
    <location>
        <position position="399"/>
    </location>
    <ligand>
        <name>Zn(2+)</name>
        <dbReference type="ChEBI" id="CHEBI:29105"/>
        <label>1</label>
    </ligand>
</feature>
<dbReference type="STRING" id="451379.A0A0N5AZ29"/>
<dbReference type="InterPro" id="IPR036971">
    <property type="entry name" value="PDEase_catalytic_dom_sf"/>
</dbReference>
<comment type="similarity">
    <text evidence="1 7">Belongs to the cyclic nucleotide phosphodiesterase family.</text>
</comment>
<protein>
    <recommendedName>
        <fullName evidence="7">Phosphodiesterase</fullName>
        <ecNumber evidence="7">3.1.4.-</ecNumber>
    </recommendedName>
</protein>
<dbReference type="PANTHER" id="PTHR11347">
    <property type="entry name" value="CYCLIC NUCLEOTIDE PHOSPHODIESTERASE"/>
    <property type="match status" value="1"/>
</dbReference>
<dbReference type="InterPro" id="IPR023174">
    <property type="entry name" value="PDEase_CS"/>
</dbReference>
<evidence type="ECO:0000256" key="7">
    <source>
        <dbReference type="RuleBase" id="RU363067"/>
    </source>
</evidence>
<dbReference type="GO" id="GO:0007165">
    <property type="term" value="P:signal transduction"/>
    <property type="evidence" value="ECO:0007669"/>
    <property type="project" value="InterPro"/>
</dbReference>
<feature type="binding site" evidence="5">
    <location>
        <position position="400"/>
    </location>
    <ligand>
        <name>AMP</name>
        <dbReference type="ChEBI" id="CHEBI:456215"/>
    </ligand>
</feature>
<dbReference type="GO" id="GO:0046872">
    <property type="term" value="F:metal ion binding"/>
    <property type="evidence" value="ECO:0007669"/>
    <property type="project" value="UniProtKB-KW"/>
</dbReference>
<dbReference type="InterPro" id="IPR003607">
    <property type="entry name" value="HD/PDEase_dom"/>
</dbReference>
<comment type="cofactor">
    <cofactor evidence="7">
        <name>a divalent metal cation</name>
        <dbReference type="ChEBI" id="CHEBI:60240"/>
    </cofactor>
    <text evidence="7">Binds 2 divalent metal cations per subunit. Site 1 may preferentially bind zinc ions, while site 2 has a preference for magnesium and/or manganese ions.</text>
</comment>